<sequence length="617" mass="71156">MKMRLPFLKRHSRTTSKEVPVTLLPSPSKKPPSPLDIPEILEIIFSFVDDYTRFKTVVLVCREWCIMNLGTCKEVVWDGTWESQDLVATLARVPGVGYIRWHSEVGHDQESHWDRLIKALKSNHERYLKRLQQQPPREPSSRRLSMDGRRDERCEFQMSLLFKACPGLEELRAETDEGAFYLPGQWIPLETSKPLALRALVLRNAHFLQSSLEELLVLTPHLKELKLINLARGNGCYPEEGQMTSKYQWQGLFQHIRALPLRLRSVHFSVRDEITTDDDLRSMLFGVCPRSTDWTLWASDLKPLVVQSMNELPNHITNLDLYWHDRSGCLSAASDTLNQYLCASPHLMHLRMFNVGFDFKHMDVHNRAGLRYSAISEDRTTTATTLATVTSGKPGSRDEAGACPQVWKCRNLKTLYIELHGHGDEMIKDPVQSRIIFGYIAAVCPQLRDLHIKVPWTCRSNNEVYYPAICLQLEGGLCHLARLRHLTRLRFQDWTSGTSRYDLNWMTPLGQSVRYRRRRQEVMAQWEPWLEGEAKQESGMIRTLQGDGGQRRDDCTLPAQLCDLGLLRAVKTMVEEIDGDGFRCWPEIQGLSLTGKFERRPQDELQSIFPSKRLSIF</sequence>
<dbReference type="InterPro" id="IPR032675">
    <property type="entry name" value="LRR_dom_sf"/>
</dbReference>
<accession>A0A9P6R588</accession>
<dbReference type="AlphaFoldDB" id="A0A9P6R588"/>
<organism evidence="1 2">
    <name type="scientific">Linnemannia gamsii</name>
    <dbReference type="NCBI Taxonomy" id="64522"/>
    <lineage>
        <taxon>Eukaryota</taxon>
        <taxon>Fungi</taxon>
        <taxon>Fungi incertae sedis</taxon>
        <taxon>Mucoromycota</taxon>
        <taxon>Mortierellomycotina</taxon>
        <taxon>Mortierellomycetes</taxon>
        <taxon>Mortierellales</taxon>
        <taxon>Mortierellaceae</taxon>
        <taxon>Linnemannia</taxon>
    </lineage>
</organism>
<evidence type="ECO:0008006" key="3">
    <source>
        <dbReference type="Google" id="ProtNLM"/>
    </source>
</evidence>
<dbReference type="OrthoDB" id="2389045at2759"/>
<reference evidence="1" key="1">
    <citation type="journal article" date="2020" name="Fungal Divers.">
        <title>Resolving the Mortierellaceae phylogeny through synthesis of multi-gene phylogenetics and phylogenomics.</title>
        <authorList>
            <person name="Vandepol N."/>
            <person name="Liber J."/>
            <person name="Desiro A."/>
            <person name="Na H."/>
            <person name="Kennedy M."/>
            <person name="Barry K."/>
            <person name="Grigoriev I.V."/>
            <person name="Miller A.N."/>
            <person name="O'Donnell K."/>
            <person name="Stajich J.E."/>
            <person name="Bonito G."/>
        </authorList>
    </citation>
    <scope>NUCLEOTIDE SEQUENCE</scope>
    <source>
        <strain evidence="1">NVP60</strain>
    </source>
</reference>
<proteinExistence type="predicted"/>
<dbReference type="Proteomes" id="UP000823405">
    <property type="component" value="Unassembled WGS sequence"/>
</dbReference>
<dbReference type="Gene3D" id="1.20.1280.50">
    <property type="match status" value="1"/>
</dbReference>
<protein>
    <recommendedName>
        <fullName evidence="3">F-box domain-containing protein</fullName>
    </recommendedName>
</protein>
<evidence type="ECO:0000313" key="1">
    <source>
        <dbReference type="EMBL" id="KAG0310433.1"/>
    </source>
</evidence>
<name>A0A9P6R588_9FUNG</name>
<dbReference type="Gene3D" id="3.80.10.10">
    <property type="entry name" value="Ribonuclease Inhibitor"/>
    <property type="match status" value="1"/>
</dbReference>
<gene>
    <name evidence="1" type="ORF">BGZ97_012563</name>
</gene>
<dbReference type="EMBL" id="JAAAIN010000839">
    <property type="protein sequence ID" value="KAG0310433.1"/>
    <property type="molecule type" value="Genomic_DNA"/>
</dbReference>
<comment type="caution">
    <text evidence="1">The sequence shown here is derived from an EMBL/GenBank/DDBJ whole genome shotgun (WGS) entry which is preliminary data.</text>
</comment>
<keyword evidence="2" id="KW-1185">Reference proteome</keyword>
<evidence type="ECO:0000313" key="2">
    <source>
        <dbReference type="Proteomes" id="UP000823405"/>
    </source>
</evidence>
<dbReference type="SUPFAM" id="SSF52047">
    <property type="entry name" value="RNI-like"/>
    <property type="match status" value="1"/>
</dbReference>